<name>A0A2U2BDW5_9BACT</name>
<keyword evidence="5" id="KW-1185">Reference proteome</keyword>
<dbReference type="AlphaFoldDB" id="A0A2U2BDW5"/>
<evidence type="ECO:0000256" key="1">
    <source>
        <dbReference type="PROSITE-ProRule" id="PRU00285"/>
    </source>
</evidence>
<dbReference type="OrthoDB" id="9814487at2"/>
<dbReference type="Proteomes" id="UP000244956">
    <property type="component" value="Unassembled WGS sequence"/>
</dbReference>
<organism evidence="4 5">
    <name type="scientific">Marinilabilia rubra</name>
    <dbReference type="NCBI Taxonomy" id="2162893"/>
    <lineage>
        <taxon>Bacteria</taxon>
        <taxon>Pseudomonadati</taxon>
        <taxon>Bacteroidota</taxon>
        <taxon>Bacteroidia</taxon>
        <taxon>Marinilabiliales</taxon>
        <taxon>Marinilabiliaceae</taxon>
        <taxon>Marinilabilia</taxon>
    </lineage>
</organism>
<dbReference type="Pfam" id="PF00011">
    <property type="entry name" value="HSP20"/>
    <property type="match status" value="1"/>
</dbReference>
<dbReference type="InterPro" id="IPR002068">
    <property type="entry name" value="A-crystallin/Hsp20_dom"/>
</dbReference>
<evidence type="ECO:0000259" key="3">
    <source>
        <dbReference type="PROSITE" id="PS01031"/>
    </source>
</evidence>
<sequence>MTIVRRFNNQVPDIANIFDDFFGGDFFNAPAARPNRISTPAVNVMENEEEYVIEVAAPGMKKDDFKVEVNNSVLTISAETEEKNEEKGEEEGYTRREFCYSSFTRSFAIPKNEVDEGKIDASYKDGLLKIKLQKRDEVKPKPARMIEIK</sequence>
<dbReference type="PROSITE" id="PS01031">
    <property type="entry name" value="SHSP"/>
    <property type="match status" value="1"/>
</dbReference>
<reference evidence="4 5" key="1">
    <citation type="submission" date="2018-05" db="EMBL/GenBank/DDBJ databases">
        <title>Marinilabilia rubrum sp. nov., isolated from saltern sediment.</title>
        <authorList>
            <person name="Zhang R."/>
        </authorList>
    </citation>
    <scope>NUCLEOTIDE SEQUENCE [LARGE SCALE GENOMIC DNA]</scope>
    <source>
        <strain evidence="4 5">WTE16</strain>
    </source>
</reference>
<gene>
    <name evidence="4" type="ORF">DDZ16_01890</name>
</gene>
<feature type="domain" description="SHSP" evidence="3">
    <location>
        <begin position="32"/>
        <end position="149"/>
    </location>
</feature>
<dbReference type="CDD" id="cd06464">
    <property type="entry name" value="ACD_sHsps-like"/>
    <property type="match status" value="1"/>
</dbReference>
<evidence type="ECO:0000313" key="4">
    <source>
        <dbReference type="EMBL" id="PWE01260.1"/>
    </source>
</evidence>
<comment type="similarity">
    <text evidence="1 2">Belongs to the small heat shock protein (HSP20) family.</text>
</comment>
<comment type="caution">
    <text evidence="4">The sequence shown here is derived from an EMBL/GenBank/DDBJ whole genome shotgun (WGS) entry which is preliminary data.</text>
</comment>
<dbReference type="SUPFAM" id="SSF49764">
    <property type="entry name" value="HSP20-like chaperones"/>
    <property type="match status" value="1"/>
</dbReference>
<protein>
    <submittedName>
        <fullName evidence="4">Heat-shock protein</fullName>
    </submittedName>
</protein>
<dbReference type="PANTHER" id="PTHR11527">
    <property type="entry name" value="HEAT-SHOCK PROTEIN 20 FAMILY MEMBER"/>
    <property type="match status" value="1"/>
</dbReference>
<dbReference type="InterPro" id="IPR008978">
    <property type="entry name" value="HSP20-like_chaperone"/>
</dbReference>
<evidence type="ECO:0000313" key="5">
    <source>
        <dbReference type="Proteomes" id="UP000244956"/>
    </source>
</evidence>
<dbReference type="Gene3D" id="2.60.40.790">
    <property type="match status" value="1"/>
</dbReference>
<dbReference type="RefSeq" id="WP_109262714.1">
    <property type="nucleotide sequence ID" value="NZ_QEWP01000001.1"/>
</dbReference>
<accession>A0A2U2BDW5</accession>
<proteinExistence type="inferred from homology"/>
<evidence type="ECO:0000256" key="2">
    <source>
        <dbReference type="RuleBase" id="RU003616"/>
    </source>
</evidence>
<dbReference type="InterPro" id="IPR031107">
    <property type="entry name" value="Small_HSP"/>
</dbReference>
<dbReference type="EMBL" id="QEWP01000001">
    <property type="protein sequence ID" value="PWE01260.1"/>
    <property type="molecule type" value="Genomic_DNA"/>
</dbReference>